<dbReference type="InParanoid" id="E8MZC6"/>
<gene>
    <name evidence="2" type="ordered locus">ANT_24480</name>
</gene>
<evidence type="ECO:0000313" key="3">
    <source>
        <dbReference type="Proteomes" id="UP000008922"/>
    </source>
</evidence>
<name>E8MZC6_ANATU</name>
<dbReference type="HOGENOM" id="CLU_945601_0_0_0"/>
<reference evidence="2 3" key="1">
    <citation type="submission" date="2010-12" db="EMBL/GenBank/DDBJ databases">
        <title>Whole genome sequence of Anaerolinea thermophila UNI-1.</title>
        <authorList>
            <person name="Narita-Yamada S."/>
            <person name="Kishi E."/>
            <person name="Watanabe Y."/>
            <person name="Takasaki K."/>
            <person name="Ankai A."/>
            <person name="Oguchi A."/>
            <person name="Fukui S."/>
            <person name="Takahashi M."/>
            <person name="Yashiro I."/>
            <person name="Hosoyama A."/>
            <person name="Sekiguchi Y."/>
            <person name="Hanada S."/>
            <person name="Fujita N."/>
        </authorList>
    </citation>
    <scope>NUCLEOTIDE SEQUENCE [LARGE SCALE GENOMIC DNA]</scope>
    <source>
        <strain evidence="3">DSM 14523 / JCM 11388 / NBRC 100420 / UNI-1</strain>
    </source>
</reference>
<dbReference type="Proteomes" id="UP000008922">
    <property type="component" value="Chromosome"/>
</dbReference>
<evidence type="ECO:0000259" key="1">
    <source>
        <dbReference type="SMART" id="SM00421"/>
    </source>
</evidence>
<dbReference type="Pfam" id="PF00196">
    <property type="entry name" value="GerE"/>
    <property type="match status" value="1"/>
</dbReference>
<dbReference type="GO" id="GO:0003677">
    <property type="term" value="F:DNA binding"/>
    <property type="evidence" value="ECO:0007669"/>
    <property type="project" value="InterPro"/>
</dbReference>
<dbReference type="InterPro" id="IPR036388">
    <property type="entry name" value="WH-like_DNA-bd_sf"/>
</dbReference>
<accession>E8MZC6</accession>
<proteinExistence type="predicted"/>
<dbReference type="OrthoDB" id="1721221at2"/>
<dbReference type="InterPro" id="IPR000792">
    <property type="entry name" value="Tscrpt_reg_LuxR_C"/>
</dbReference>
<dbReference type="Gene3D" id="1.10.10.10">
    <property type="entry name" value="Winged helix-like DNA-binding domain superfamily/Winged helix DNA-binding domain"/>
    <property type="match status" value="1"/>
</dbReference>
<feature type="domain" description="HTH luxR-type" evidence="1">
    <location>
        <begin position="218"/>
        <end position="282"/>
    </location>
</feature>
<dbReference type="InterPro" id="IPR019092">
    <property type="entry name" value="SSO2081-like_dom"/>
</dbReference>
<keyword evidence="3" id="KW-1185">Reference proteome</keyword>
<dbReference type="SUPFAM" id="SSF46894">
    <property type="entry name" value="C-terminal effector domain of the bipartite response regulators"/>
    <property type="match status" value="1"/>
</dbReference>
<evidence type="ECO:0000313" key="2">
    <source>
        <dbReference type="EMBL" id="BAJ64474.1"/>
    </source>
</evidence>
<dbReference type="KEGG" id="atm:ANT_24480"/>
<dbReference type="EMBL" id="AP012029">
    <property type="protein sequence ID" value="BAJ64474.1"/>
    <property type="molecule type" value="Genomic_DNA"/>
</dbReference>
<protein>
    <submittedName>
        <fullName evidence="2">LuxR family transcriptional regulator</fullName>
    </submittedName>
</protein>
<dbReference type="STRING" id="926569.ANT_24480"/>
<organism evidence="2 3">
    <name type="scientific">Anaerolinea thermophila (strain DSM 14523 / JCM 11388 / NBRC 100420 / UNI-1)</name>
    <dbReference type="NCBI Taxonomy" id="926569"/>
    <lineage>
        <taxon>Bacteria</taxon>
        <taxon>Bacillati</taxon>
        <taxon>Chloroflexota</taxon>
        <taxon>Anaerolineae</taxon>
        <taxon>Anaerolineales</taxon>
        <taxon>Anaerolineaceae</taxon>
        <taxon>Anaerolinea</taxon>
    </lineage>
</organism>
<dbReference type="RefSeq" id="WP_013560829.1">
    <property type="nucleotide sequence ID" value="NC_014960.1"/>
</dbReference>
<dbReference type="Pfam" id="PF09623">
    <property type="entry name" value="Cas_NE0113"/>
    <property type="match status" value="1"/>
</dbReference>
<dbReference type="AlphaFoldDB" id="E8MZC6"/>
<dbReference type="eggNOG" id="COG2197">
    <property type="taxonomic scope" value="Bacteria"/>
</dbReference>
<dbReference type="GO" id="GO:0006355">
    <property type="term" value="P:regulation of DNA-templated transcription"/>
    <property type="evidence" value="ECO:0007669"/>
    <property type="project" value="InterPro"/>
</dbReference>
<dbReference type="InterPro" id="IPR016032">
    <property type="entry name" value="Sig_transdc_resp-reg_C-effctor"/>
</dbReference>
<sequence length="298" mass="33493">MTSHSHRPATLIATLGSEPQVVTAGLDLLLKQRVNVHSVEIVHTSAIPDSPIHEAVLKLTQACQDYSAPLCEAFHFHPLLVDGIPVADVESASASQAVFRLLYTCVWNAKQRGDIVHLLIAGGRKTMSIYGMVVGQMLFDESDRLWHLFSAGDFLTSKRMHPQPGDQVELSEIPVIRWSEISPIIGVLRSSEDAMSALETIRSFQIERRNKEVERFIQKHLTPAERRVVACLLEEGEGDEEIAQRLHLSPRTVEQHLRSVYAKAQDFWGIERVTRSGLIILLSPHQWAKIRENPHDKS</sequence>
<dbReference type="SMART" id="SM00421">
    <property type="entry name" value="HTH_LUXR"/>
    <property type="match status" value="1"/>
</dbReference>